<protein>
    <submittedName>
        <fullName evidence="2">MBL fold metallo-hydrolase</fullName>
    </submittedName>
</protein>
<evidence type="ECO:0000313" key="3">
    <source>
        <dbReference type="Proteomes" id="UP001174196"/>
    </source>
</evidence>
<dbReference type="PANTHER" id="PTHR42951:SF9">
    <property type="entry name" value="METAL-DEPENDENT HYDROLASE"/>
    <property type="match status" value="1"/>
</dbReference>
<evidence type="ECO:0000259" key="1">
    <source>
        <dbReference type="SMART" id="SM00849"/>
    </source>
</evidence>
<dbReference type="Gene3D" id="3.60.15.10">
    <property type="entry name" value="Ribonuclease Z/Hydroxyacylglutathione hydrolase-like"/>
    <property type="match status" value="1"/>
</dbReference>
<evidence type="ECO:0000313" key="2">
    <source>
        <dbReference type="EMBL" id="MDN4593166.1"/>
    </source>
</evidence>
<name>A0ABT8IK50_9BACL</name>
<dbReference type="Pfam" id="PF00753">
    <property type="entry name" value="Lactamase_B"/>
    <property type="match status" value="1"/>
</dbReference>
<accession>A0ABT8IK50</accession>
<dbReference type="InterPro" id="IPR050855">
    <property type="entry name" value="NDM-1-like"/>
</dbReference>
<dbReference type="EMBL" id="JANRHH010000020">
    <property type="protein sequence ID" value="MDN4593166.1"/>
    <property type="molecule type" value="Genomic_DNA"/>
</dbReference>
<sequence length="237" mass="25550">MRITPFGHVVQLTFFPRLFPVNCYLVKEQDGFTLIDAALPGSAKKILEAAEQLGAPIVRIALTHAHSDHVGALDALHDAMPDTEILISKREARLLRGDKSLDPDEPSIPLRGSVPSCQTKPTRLLTAGDRVGSLEVIPSPGHTPGHVAFLDTRDGTLIAGDAYQTRGGVAVAGTLKPWFPFPALGTWHKPTALESAKHLRGLKPTHLAVGHGPVLSEPFSLMDHAIAEAERNLKEQM</sequence>
<keyword evidence="3" id="KW-1185">Reference proteome</keyword>
<dbReference type="SMART" id="SM00849">
    <property type="entry name" value="Lactamase_B"/>
    <property type="match status" value="1"/>
</dbReference>
<dbReference type="InterPro" id="IPR001279">
    <property type="entry name" value="Metallo-B-lactamas"/>
</dbReference>
<dbReference type="SUPFAM" id="SSF56281">
    <property type="entry name" value="Metallo-hydrolase/oxidoreductase"/>
    <property type="match status" value="1"/>
</dbReference>
<gene>
    <name evidence="2" type="ORF">NWF35_04495</name>
</gene>
<dbReference type="PANTHER" id="PTHR42951">
    <property type="entry name" value="METALLO-BETA-LACTAMASE DOMAIN-CONTAINING"/>
    <property type="match status" value="1"/>
</dbReference>
<dbReference type="InterPro" id="IPR036866">
    <property type="entry name" value="RibonucZ/Hydroxyglut_hydro"/>
</dbReference>
<organism evidence="2 3">
    <name type="scientific">Polycladomyces subterraneus</name>
    <dbReference type="NCBI Taxonomy" id="1016997"/>
    <lineage>
        <taxon>Bacteria</taxon>
        <taxon>Bacillati</taxon>
        <taxon>Bacillota</taxon>
        <taxon>Bacilli</taxon>
        <taxon>Bacillales</taxon>
        <taxon>Thermoactinomycetaceae</taxon>
        <taxon>Polycladomyces</taxon>
    </lineage>
</organism>
<dbReference type="RefSeq" id="WP_301237881.1">
    <property type="nucleotide sequence ID" value="NZ_JANRHH010000020.1"/>
</dbReference>
<dbReference type="Proteomes" id="UP001174196">
    <property type="component" value="Unassembled WGS sequence"/>
</dbReference>
<dbReference type="CDD" id="cd07721">
    <property type="entry name" value="yflN-like_MBL-fold"/>
    <property type="match status" value="1"/>
</dbReference>
<proteinExistence type="predicted"/>
<reference evidence="2" key="1">
    <citation type="submission" date="2022-08" db="EMBL/GenBank/DDBJ databases">
        <title>Polycladomyces zharkentsis sp. nov., a novel thermophilic CMC and starch-degrading bacterium isolated from a geothermal spring in Kazakhstan.</title>
        <authorList>
            <person name="Mashzhan A."/>
            <person name="Kistaubaeva A."/>
            <person name="Javier-Lopez R."/>
            <person name="Birkeland N.-K."/>
        </authorList>
    </citation>
    <scope>NUCLEOTIDE SEQUENCE</scope>
    <source>
        <strain evidence="2">KSR 13</strain>
    </source>
</reference>
<comment type="caution">
    <text evidence="2">The sequence shown here is derived from an EMBL/GenBank/DDBJ whole genome shotgun (WGS) entry which is preliminary data.</text>
</comment>
<feature type="domain" description="Metallo-beta-lactamase" evidence="1">
    <location>
        <begin position="20"/>
        <end position="211"/>
    </location>
</feature>